<keyword evidence="4 6" id="KW-1133">Transmembrane helix</keyword>
<dbReference type="AlphaFoldDB" id="A0A4R8GT62"/>
<feature type="transmembrane region" description="Helical" evidence="6">
    <location>
        <begin position="87"/>
        <end position="111"/>
    </location>
</feature>
<evidence type="ECO:0000256" key="1">
    <source>
        <dbReference type="ARBA" id="ARBA00004651"/>
    </source>
</evidence>
<feature type="transmembrane region" description="Helical" evidence="6">
    <location>
        <begin position="296"/>
        <end position="316"/>
    </location>
</feature>
<keyword evidence="8" id="KW-1185">Reference proteome</keyword>
<feature type="transmembrane region" description="Helical" evidence="6">
    <location>
        <begin position="322"/>
        <end position="342"/>
    </location>
</feature>
<accession>A0A4R8GT62</accession>
<evidence type="ECO:0000256" key="6">
    <source>
        <dbReference type="RuleBase" id="RU363042"/>
    </source>
</evidence>
<gene>
    <name evidence="6" type="primary">mprF</name>
    <name evidence="7" type="ORF">C7959_11913</name>
</gene>
<feature type="transmembrane region" description="Helical" evidence="6">
    <location>
        <begin position="266"/>
        <end position="284"/>
    </location>
</feature>
<dbReference type="STRING" id="926561.GCA_000379025_00108"/>
<organism evidence="7 8">
    <name type="scientific">Orenia marismortui</name>
    <dbReference type="NCBI Taxonomy" id="46469"/>
    <lineage>
        <taxon>Bacteria</taxon>
        <taxon>Bacillati</taxon>
        <taxon>Bacillota</taxon>
        <taxon>Clostridia</taxon>
        <taxon>Halanaerobiales</taxon>
        <taxon>Halobacteroidaceae</taxon>
        <taxon>Orenia</taxon>
    </lineage>
</organism>
<dbReference type="GO" id="GO:0006629">
    <property type="term" value="P:lipid metabolic process"/>
    <property type="evidence" value="ECO:0007669"/>
    <property type="project" value="UniProtKB-KW"/>
</dbReference>
<keyword evidence="6" id="KW-0046">Antibiotic resistance</keyword>
<dbReference type="InterPro" id="IPR022791">
    <property type="entry name" value="L-PG_synthase/AglD"/>
</dbReference>
<keyword evidence="3 6" id="KW-0812">Transmembrane</keyword>
<keyword evidence="6" id="KW-0808">Transferase</keyword>
<dbReference type="PANTHER" id="PTHR37693:SF1">
    <property type="entry name" value="INTEGRAL MEMBRANE PROTEIN"/>
    <property type="match status" value="1"/>
</dbReference>
<sequence length="344" mass="38560">MNEGIDKATIKKGLKLSLIVSILALVLLFAFTINEDTINKIKKLNHFYLLLAIVVNILMWVVGGLRIKLIANALEEEISLKFAVQTFLVGAFVSNVTPFASGGGPFQVLLLHRKGISLGKSSTVIIVQFVLRLLFFSFLSPLFFFLFSDLINPGIIPSSIFNSLIIISLVISAIIVYFIWQPDKIKVIAKSLKKLNFLKVLMKSERANSLLDKLYKEMEEFHDSLWELTKYKKTSLIWAAFFTVVFWVLFFIIAPIILLGLGAKPFFVQAFVTQTIFYLILPYIPTPGGSGVAEFGFATLFSSFVPAGLIGLLAILWRFLTFYLVIIIGGIILFKMIAKSLVRL</sequence>
<comment type="function">
    <text evidence="6">Catalyzes the transfer of a lysyl group from L-lysyl-tRNA(Lys) to membrane-bound phosphatidylglycerol (PG), which produces lysylphosphatidylglycerol (LPG), a major component of the bacterial membrane with a positive net charge. LPG synthesis contributes to bacterial virulence as it is involved in the resistance mechanism against cationic antimicrobial peptides (CAMP) produces by the host's immune system (defensins, cathelicidins) and by the competing microorganisms.</text>
</comment>
<dbReference type="EMBL" id="SOEG01000019">
    <property type="protein sequence ID" value="TDX49192.1"/>
    <property type="molecule type" value="Genomic_DNA"/>
</dbReference>
<feature type="transmembrane region" description="Helical" evidence="6">
    <location>
        <begin position="236"/>
        <end position="260"/>
    </location>
</feature>
<dbReference type="GO" id="GO:0046677">
    <property type="term" value="P:response to antibiotic"/>
    <property type="evidence" value="ECO:0007669"/>
    <property type="project" value="UniProtKB-KW"/>
</dbReference>
<evidence type="ECO:0000256" key="2">
    <source>
        <dbReference type="ARBA" id="ARBA00022475"/>
    </source>
</evidence>
<feature type="transmembrane region" description="Helical" evidence="6">
    <location>
        <begin position="46"/>
        <end position="67"/>
    </location>
</feature>
<dbReference type="NCBIfam" id="TIGR00374">
    <property type="entry name" value="flippase-like domain"/>
    <property type="match status" value="1"/>
</dbReference>
<dbReference type="RefSeq" id="WP_134117376.1">
    <property type="nucleotide sequence ID" value="NZ_SOEG01000019.1"/>
</dbReference>
<feature type="transmembrane region" description="Helical" evidence="6">
    <location>
        <begin position="159"/>
        <end position="180"/>
    </location>
</feature>
<proteinExistence type="inferred from homology"/>
<comment type="caution">
    <text evidence="7">The sequence shown here is derived from an EMBL/GenBank/DDBJ whole genome shotgun (WGS) entry which is preliminary data.</text>
</comment>
<dbReference type="Pfam" id="PF03706">
    <property type="entry name" value="LPG_synthase_TM"/>
    <property type="match status" value="1"/>
</dbReference>
<keyword evidence="2" id="KW-1003">Cell membrane</keyword>
<dbReference type="GO" id="GO:0050071">
    <property type="term" value="F:phosphatidylglycerol lysyltransferase activity"/>
    <property type="evidence" value="ECO:0007669"/>
    <property type="project" value="UniProtKB-EC"/>
</dbReference>
<feature type="transmembrane region" description="Helical" evidence="6">
    <location>
        <begin position="123"/>
        <end position="147"/>
    </location>
</feature>
<comment type="subcellular location">
    <subcellularLocation>
        <location evidence="1 6">Cell membrane</location>
        <topology evidence="1 6">Multi-pass membrane protein</topology>
    </subcellularLocation>
</comment>
<keyword evidence="6" id="KW-0443">Lipid metabolism</keyword>
<name>A0A4R8GT62_9FIRM</name>
<evidence type="ECO:0000256" key="5">
    <source>
        <dbReference type="ARBA" id="ARBA00023136"/>
    </source>
</evidence>
<evidence type="ECO:0000256" key="3">
    <source>
        <dbReference type="ARBA" id="ARBA00022692"/>
    </source>
</evidence>
<keyword evidence="5 6" id="KW-0472">Membrane</keyword>
<dbReference type="GO" id="GO:0005886">
    <property type="term" value="C:plasma membrane"/>
    <property type="evidence" value="ECO:0007669"/>
    <property type="project" value="UniProtKB-SubCell"/>
</dbReference>
<comment type="catalytic activity">
    <reaction evidence="6">
        <text>L-lysyl-tRNA(Lys) + a 1,2-diacyl-sn-glycero-3-phospho-(1'-sn-glycerol) = a 1,2-diacyl-sn-glycero-3-phospho-1'-(3'-O-L-lysyl)-sn-glycerol + tRNA(Lys)</text>
        <dbReference type="Rhea" id="RHEA:10668"/>
        <dbReference type="Rhea" id="RHEA-COMP:9696"/>
        <dbReference type="Rhea" id="RHEA-COMP:9697"/>
        <dbReference type="ChEBI" id="CHEBI:64716"/>
        <dbReference type="ChEBI" id="CHEBI:75792"/>
        <dbReference type="ChEBI" id="CHEBI:78442"/>
        <dbReference type="ChEBI" id="CHEBI:78529"/>
        <dbReference type="EC" id="2.3.2.3"/>
    </reaction>
</comment>
<evidence type="ECO:0000313" key="7">
    <source>
        <dbReference type="EMBL" id="TDX49192.1"/>
    </source>
</evidence>
<dbReference type="Proteomes" id="UP000295832">
    <property type="component" value="Unassembled WGS sequence"/>
</dbReference>
<feature type="transmembrane region" description="Helical" evidence="6">
    <location>
        <begin position="16"/>
        <end position="34"/>
    </location>
</feature>
<evidence type="ECO:0000256" key="4">
    <source>
        <dbReference type="ARBA" id="ARBA00022989"/>
    </source>
</evidence>
<protein>
    <recommendedName>
        <fullName evidence="6">Phosphatidylglycerol lysyltransferase</fullName>
        <ecNumber evidence="6">2.3.2.3</ecNumber>
    </recommendedName>
    <alternativeName>
        <fullName evidence="6">Lysylphosphatidylglycerol synthase</fullName>
    </alternativeName>
</protein>
<dbReference type="EC" id="2.3.2.3" evidence="6"/>
<reference evidence="7 8" key="1">
    <citation type="submission" date="2019-03" db="EMBL/GenBank/DDBJ databases">
        <title>Subsurface microbial communities from deep shales in Ohio and West Virginia, USA.</title>
        <authorList>
            <person name="Wrighton K."/>
        </authorList>
    </citation>
    <scope>NUCLEOTIDE SEQUENCE [LARGE SCALE GENOMIC DNA]</scope>
    <source>
        <strain evidence="7 8">MSL 6dP</strain>
    </source>
</reference>
<dbReference type="PANTHER" id="PTHR37693">
    <property type="entry name" value="PHOSPHATIDYLGLYCEROL LYSYLTRANSFERASE"/>
    <property type="match status" value="1"/>
</dbReference>
<evidence type="ECO:0000313" key="8">
    <source>
        <dbReference type="Proteomes" id="UP000295832"/>
    </source>
</evidence>
<comment type="similarity">
    <text evidence="6">Belongs to the LPG synthase family.</text>
</comment>